<proteinExistence type="inferred from homology"/>
<evidence type="ECO:0000256" key="3">
    <source>
        <dbReference type="ARBA" id="ARBA00005646"/>
    </source>
</evidence>
<evidence type="ECO:0000256" key="5">
    <source>
        <dbReference type="ARBA" id="ARBA00022723"/>
    </source>
</evidence>
<dbReference type="InterPro" id="IPR028924">
    <property type="entry name" value="Perm-CXXC"/>
</dbReference>
<evidence type="ECO:0000256" key="7">
    <source>
        <dbReference type="ARBA" id="ARBA00023014"/>
    </source>
</evidence>
<dbReference type="GO" id="GO:0003677">
    <property type="term" value="F:DNA binding"/>
    <property type="evidence" value="ECO:0007669"/>
    <property type="project" value="UniProtKB-KW"/>
</dbReference>
<feature type="compositionally biased region" description="Polar residues" evidence="10">
    <location>
        <begin position="362"/>
        <end position="371"/>
    </location>
</feature>
<dbReference type="FunFam" id="1.10.1670.10:FF:000004">
    <property type="entry name" value="DNA glycosylase/AP lyase ROS1"/>
    <property type="match status" value="1"/>
</dbReference>
<feature type="region of interest" description="Disordered" evidence="10">
    <location>
        <begin position="263"/>
        <end position="312"/>
    </location>
</feature>
<sequence length="2141" mass="234215">MAAAKGGFTLNFLNYNTAQENNASNDISGPAPLPPTPLLHEKNNFTSCMRPSEIIELVDDEVQSPRDPHQHVLPGRLHQTPSVIPPNQGVTPRLMPTPTGRINRPDVSSLNSKMLPEMRPYQHEPLLGRVNQSGLHFSNNSGSGFPNDVGTYTGSPSISDLLGIGRGRSDMGSSNFMTTPQRSTYGALQQQSTAHESNIHFSTCEMPPYSRQLKHTSAVLDSDLSSLNFGMLPQPGSLLIRPDSRTLSDMGFPSSVMSHLTGSLHSEPHGSTNELDFGFPNMAMPHLTNSSHAEHRQSSTTESGMDSSFSHFVAPQPQMNLSQNSIFLTTSNAEPSSTLDMPPQGSGQEKRPNQEMVPTEEVATNQVTPDNQGIEFNKTPQQKSRRKKYVPKVVKKPRAPKKTTTPKKPSEDRPKRRYVRKKVVEPPPVETPVNANGDGKPAGNSTSFIQNNVNLQSNPVTSPLSCTQNTETVQGTLAEVSIPCTPNITAGLNNPINVSSPCTPKSVQGANTMGHTPNYSTLSSMNKPHKSVRRCLNFDAEDARLNGQKGAPQNNLSHALPPSGRMNASIATSAVQTSPSPSKGITLDLNSSPMPWQEEFDRLFPPAPSVNTGGTNLVFGTGQTTGTTASNVNAVPGGLRILTDYPCPQLSHQTNSSTVAPTTPVNQRQMAKYQKKLAAIARNNGNLNLESLTNGTVVPSNSYSNAPSIISDGRKRDYSTLLRDTGLTSQVSTEFSPDIVEAGKKMKIWNGNNTGQDGTIHNASSVINSSSTLLSVRPDSRVFSLADAQRLIELRKRSNAKMLSSKIPDRNTEKGPHVSSIPVCTSSATVAPSNYQVMASDDNWSACAVNMTLRDQIYQSGVSIQTSAERTATLNQYVNTSGTELCRPITPAVNRVTLEILTGTRCLDATSTQSVDPIIQPHAANGAVRNESCQIGPTTQTVSEITTEKPVTNIYTPPSTPAKFPISNAPSKSEPKRRGRPPKSEKTGPNPQVPPLPKGRPRGKKSSPNSTNHMVNDPAALAYILDLIIEKLSGLDINRVSQIGPGQQCYALVPYQSGVGDGAIVPFGDGMVKKKKRKSRAQVILDPVTSQVWNLLMGKEMKDGIDTVTENDEKVMEGEREVFRGRVDSFIARMHLVQGDRRFSPWKGSVVDSVVGVFLTQNVSDHLSSSAFMALVAKYPLKTQLKNSLPRESTLIVSRPCNTNPYARDFIDLTKWHRQSEVIIEDFTEIGSQVTSEEKDSNDSQGSTSKCPSNSLEKKLTGSPDSGPGLVINFSSEDPASESVISSHNSVVSNQSSPDYLFQTGERNLTGLGMFGNYSADEHVGNISVPDFIGTRPTSYTQLLRMAESNEVDFSSDLNKEAGTAVDCCSYSNISQIYQSRNNYSGTSSTINNAHMSRVYPQNLVFSPSVAPAVFNGNKNIETFQTQDSEPTIRNLHSPMVSRTEEAITPIIKITTTSAQAYIPVQQEKNLYQVESTQSPVEQPHHQAQSSRSASQPQNSSDANTNKNSQASSVTVQGKQQNMGQKVMDGTVIDDGVSSKGRKGKGATGKSKKNFDWDSLRRAVCPDGVKKERTYKTMDSLDYEALRNASVNELSDAIRERGMNNMLAERIKGFLDRVVKDHGSIDLEWLRDVDPGKAKDYLLSIRGLGLKSVECVRLLTLHHMAFPVDTNVGRICVRLGWVPLQPLPESLQLHLLEMYPILENIQKYLWPRLCKLDQRTLYELHYQMITFGKVFCTKSKPNCNACPMRAECKHFASAFASARLALPAPEEKGLSTAALPSGTSTSTNLQPPFPPHAPPPEIEGSSTTSSLPLPLPNPSPVHLPFHNRLYSQIQPQLPNPTLSRSQTQTCNEPIIEEPASPEPEPVAEKEIGEIEDAFVEDDPDEIPVIKLDFKEFTQNLRSYFQANNLEIEGADMSKAMVAISPEAASIPVPKLKNVSRLRTEHQVYELPDNHTLLNGFEPREPDDPSPYLLSIWTPGETAMSTEPPKSLCISQGVDELCDKEACARCASIKESRSKIVRGTILIPCRTAMRGSFPLNGTYFQVNEVFADHDSSRTPIELSRSWIWNLPRRTVYFGTSIPTIFKGQSTEEIQHCFWRGFVCVRGFDRATRAPRPLYARLHFPASKVTKNGKRSAAAKDEE</sequence>
<keyword evidence="7" id="KW-0411">Iron-sulfur</keyword>
<dbReference type="Pfam" id="PF15628">
    <property type="entry name" value="RRM_DME"/>
    <property type="match status" value="1"/>
</dbReference>
<organism evidence="12 13">
    <name type="scientific">Rhynchospora pubera</name>
    <dbReference type="NCBI Taxonomy" id="906938"/>
    <lineage>
        <taxon>Eukaryota</taxon>
        <taxon>Viridiplantae</taxon>
        <taxon>Streptophyta</taxon>
        <taxon>Embryophyta</taxon>
        <taxon>Tracheophyta</taxon>
        <taxon>Spermatophyta</taxon>
        <taxon>Magnoliopsida</taxon>
        <taxon>Liliopsida</taxon>
        <taxon>Poales</taxon>
        <taxon>Cyperaceae</taxon>
        <taxon>Cyperoideae</taxon>
        <taxon>Rhynchosporeae</taxon>
        <taxon>Rhynchospora</taxon>
    </lineage>
</organism>
<dbReference type="InterPro" id="IPR023170">
    <property type="entry name" value="HhH_base_excis_C"/>
</dbReference>
<protein>
    <submittedName>
        <fullName evidence="12">Demeter-like protein 3</fullName>
    </submittedName>
</protein>
<feature type="compositionally biased region" description="Polar residues" evidence="10">
    <location>
        <begin position="1243"/>
        <end position="1255"/>
    </location>
</feature>
<dbReference type="GO" id="GO:0006284">
    <property type="term" value="P:base-excision repair"/>
    <property type="evidence" value="ECO:0007669"/>
    <property type="project" value="InterPro"/>
</dbReference>
<comment type="similarity">
    <text evidence="3">Belongs to the DNA glycosylase family. DEMETER subfamily.</text>
</comment>
<dbReference type="Pfam" id="PF15629">
    <property type="entry name" value="Perm-CXXC"/>
    <property type="match status" value="1"/>
</dbReference>
<comment type="caution">
    <text evidence="12">The sequence shown here is derived from an EMBL/GenBank/DDBJ whole genome shotgun (WGS) entry which is preliminary data.</text>
</comment>
<keyword evidence="13" id="KW-1185">Reference proteome</keyword>
<evidence type="ECO:0000256" key="2">
    <source>
        <dbReference type="ARBA" id="ARBA00004123"/>
    </source>
</evidence>
<dbReference type="InterPro" id="IPR044811">
    <property type="entry name" value="DME/ROS1"/>
</dbReference>
<feature type="compositionally biased region" description="Polar residues" evidence="10">
    <location>
        <begin position="298"/>
        <end position="310"/>
    </location>
</feature>
<comment type="cofactor">
    <cofactor evidence="1">
        <name>[4Fe-4S] cluster</name>
        <dbReference type="ChEBI" id="CHEBI:49883"/>
    </cofactor>
</comment>
<dbReference type="GO" id="GO:0051747">
    <property type="term" value="F:cytosine C-5 DNA demethylase activity"/>
    <property type="evidence" value="ECO:0007669"/>
    <property type="project" value="UniProtKB-ARBA"/>
</dbReference>
<feature type="compositionally biased region" description="Polar residues" evidence="10">
    <location>
        <begin position="940"/>
        <end position="957"/>
    </location>
</feature>
<evidence type="ECO:0000256" key="10">
    <source>
        <dbReference type="SAM" id="MobiDB-lite"/>
    </source>
</evidence>
<keyword evidence="6" id="KW-0408">Iron</keyword>
<feature type="region of interest" description="Disordered" evidence="10">
    <location>
        <begin position="1233"/>
        <end position="1269"/>
    </location>
</feature>
<dbReference type="SMART" id="SM00525">
    <property type="entry name" value="FES"/>
    <property type="match status" value="1"/>
</dbReference>
<evidence type="ECO:0000259" key="11">
    <source>
        <dbReference type="SMART" id="SM00478"/>
    </source>
</evidence>
<evidence type="ECO:0000256" key="8">
    <source>
        <dbReference type="ARBA" id="ARBA00023125"/>
    </source>
</evidence>
<dbReference type="EMBL" id="JAMFTS010000001">
    <property type="protein sequence ID" value="KAJ4819258.1"/>
    <property type="molecule type" value="Genomic_DNA"/>
</dbReference>
<dbReference type="PANTHER" id="PTHR46213:SF4">
    <property type="entry name" value="OS02G0496500 PROTEIN"/>
    <property type="match status" value="1"/>
</dbReference>
<evidence type="ECO:0000256" key="4">
    <source>
        <dbReference type="ARBA" id="ARBA00022485"/>
    </source>
</evidence>
<evidence type="ECO:0000256" key="1">
    <source>
        <dbReference type="ARBA" id="ARBA00001966"/>
    </source>
</evidence>
<dbReference type="InterPro" id="IPR003651">
    <property type="entry name" value="Endonuclease3_FeS-loop_motif"/>
</dbReference>
<evidence type="ECO:0000256" key="9">
    <source>
        <dbReference type="ARBA" id="ARBA00023242"/>
    </source>
</evidence>
<dbReference type="SMART" id="SM00478">
    <property type="entry name" value="ENDO3c"/>
    <property type="match status" value="1"/>
</dbReference>
<feature type="region of interest" description="Disordered" evidence="10">
    <location>
        <begin position="1773"/>
        <end position="1818"/>
    </location>
</feature>
<dbReference type="Proteomes" id="UP001140206">
    <property type="component" value="Chromosome 1"/>
</dbReference>
<feature type="compositionally biased region" description="Pro residues" evidence="10">
    <location>
        <begin position="1791"/>
        <end position="1801"/>
    </location>
</feature>
<feature type="domain" description="HhH-GPD" evidence="11">
    <location>
        <begin position="1569"/>
        <end position="1714"/>
    </location>
</feature>
<dbReference type="InterPro" id="IPR028925">
    <property type="entry name" value="RRM_DME"/>
</dbReference>
<feature type="compositionally biased region" description="Polar residues" evidence="10">
    <location>
        <begin position="263"/>
        <end position="274"/>
    </location>
</feature>
<keyword evidence="4" id="KW-0004">4Fe-4S</keyword>
<evidence type="ECO:0000313" key="12">
    <source>
        <dbReference type="EMBL" id="KAJ4819258.1"/>
    </source>
</evidence>
<dbReference type="GO" id="GO:0051539">
    <property type="term" value="F:4 iron, 4 sulfur cluster binding"/>
    <property type="evidence" value="ECO:0007669"/>
    <property type="project" value="UniProtKB-KW"/>
</dbReference>
<evidence type="ECO:0000313" key="13">
    <source>
        <dbReference type="Proteomes" id="UP001140206"/>
    </source>
</evidence>
<dbReference type="GO" id="GO:0046872">
    <property type="term" value="F:metal ion binding"/>
    <property type="evidence" value="ECO:0007669"/>
    <property type="project" value="UniProtKB-KW"/>
</dbReference>
<dbReference type="PANTHER" id="PTHR46213">
    <property type="entry name" value="TRANSCRIPTIONAL ACTIVATOR DEMETER"/>
    <property type="match status" value="1"/>
</dbReference>
<feature type="region of interest" description="Disordered" evidence="10">
    <location>
        <begin position="62"/>
        <end position="111"/>
    </location>
</feature>
<keyword evidence="5" id="KW-0479">Metal-binding</keyword>
<keyword evidence="8" id="KW-0238">DNA-binding</keyword>
<feature type="region of interest" description="Disordered" evidence="10">
    <location>
        <begin position="1475"/>
        <end position="1553"/>
    </location>
</feature>
<dbReference type="SUPFAM" id="SSF48150">
    <property type="entry name" value="DNA-glycosylase"/>
    <property type="match status" value="1"/>
</dbReference>
<evidence type="ECO:0000256" key="6">
    <source>
        <dbReference type="ARBA" id="ARBA00023004"/>
    </source>
</evidence>
<feature type="compositionally biased region" description="Basic residues" evidence="10">
    <location>
        <begin position="383"/>
        <end position="405"/>
    </location>
</feature>
<reference evidence="12" key="1">
    <citation type="submission" date="2022-08" db="EMBL/GenBank/DDBJ databases">
        <authorList>
            <person name="Marques A."/>
        </authorList>
    </citation>
    <scope>NUCLEOTIDE SEQUENCE</scope>
    <source>
        <strain evidence="12">RhyPub2mFocal</strain>
        <tissue evidence="12">Leaves</tissue>
    </source>
</reference>
<dbReference type="CDD" id="cd00056">
    <property type="entry name" value="ENDO3c"/>
    <property type="match status" value="1"/>
</dbReference>
<dbReference type="GO" id="GO:0141166">
    <property type="term" value="P:chromosomal 5-methylcytosine DNA demethylation pathway"/>
    <property type="evidence" value="ECO:0007669"/>
    <property type="project" value="InterPro"/>
</dbReference>
<name>A0AAV8HW85_9POAL</name>
<dbReference type="GO" id="GO:0019104">
    <property type="term" value="F:DNA N-glycosylase activity"/>
    <property type="evidence" value="ECO:0007669"/>
    <property type="project" value="InterPro"/>
</dbReference>
<accession>A0AAV8HW85</accession>
<feature type="compositionally biased region" description="Polar residues" evidence="10">
    <location>
        <begin position="1781"/>
        <end position="1790"/>
    </location>
</feature>
<feature type="region of interest" description="Disordered" evidence="10">
    <location>
        <begin position="332"/>
        <end position="448"/>
    </location>
</feature>
<dbReference type="GO" id="GO:0005634">
    <property type="term" value="C:nucleus"/>
    <property type="evidence" value="ECO:0007669"/>
    <property type="project" value="UniProtKB-SubCell"/>
</dbReference>
<feature type="compositionally biased region" description="Polar residues" evidence="10">
    <location>
        <begin position="1502"/>
        <end position="1524"/>
    </location>
</feature>
<feature type="compositionally biased region" description="Low complexity" evidence="10">
    <location>
        <begin position="1486"/>
        <end position="1501"/>
    </location>
</feature>
<dbReference type="InterPro" id="IPR011257">
    <property type="entry name" value="DNA_glycosylase"/>
</dbReference>
<comment type="subcellular location">
    <subcellularLocation>
        <location evidence="2">Nucleus</location>
    </subcellularLocation>
</comment>
<keyword evidence="9" id="KW-0539">Nucleus</keyword>
<dbReference type="Gene3D" id="1.10.1670.10">
    <property type="entry name" value="Helix-hairpin-Helix base-excision DNA repair enzymes (C-terminal)"/>
    <property type="match status" value="1"/>
</dbReference>
<feature type="region of interest" description="Disordered" evidence="10">
    <location>
        <begin position="940"/>
        <end position="1015"/>
    </location>
</feature>
<dbReference type="InterPro" id="IPR003265">
    <property type="entry name" value="HhH-GPD_domain"/>
</dbReference>
<gene>
    <name evidence="12" type="ORF">LUZ62_031824</name>
</gene>